<dbReference type="CDD" id="cd03785">
    <property type="entry name" value="GT28_MurG"/>
    <property type="match status" value="1"/>
</dbReference>
<dbReference type="PANTHER" id="PTHR21015">
    <property type="entry name" value="UDP-N-ACETYLGLUCOSAMINE--N-ACETYLMURAMYL-(PENTAPEPTIDE) PYROPHOSPHORYL-UNDECAPRENOL N-ACETYLGLUCOSAMINE TRANSFERASE 1"/>
    <property type="match status" value="1"/>
</dbReference>
<keyword evidence="8 10" id="KW-0131">Cell cycle</keyword>
<keyword evidence="14" id="KW-1185">Reference proteome</keyword>
<evidence type="ECO:0000256" key="2">
    <source>
        <dbReference type="ARBA" id="ARBA00022618"/>
    </source>
</evidence>
<dbReference type="GO" id="GO:0009252">
    <property type="term" value="P:peptidoglycan biosynthetic process"/>
    <property type="evidence" value="ECO:0007669"/>
    <property type="project" value="UniProtKB-UniRule"/>
</dbReference>
<evidence type="ECO:0000256" key="4">
    <source>
        <dbReference type="ARBA" id="ARBA00022679"/>
    </source>
</evidence>
<feature type="binding site" evidence="10">
    <location>
        <begin position="10"/>
        <end position="12"/>
    </location>
    <ligand>
        <name>UDP-N-acetyl-alpha-D-glucosamine</name>
        <dbReference type="ChEBI" id="CHEBI:57705"/>
    </ligand>
</feature>
<comment type="catalytic activity">
    <reaction evidence="10">
        <text>di-trans,octa-cis-undecaprenyl diphospho-N-acetyl-alpha-D-muramoyl-L-alanyl-D-glutamyl-meso-2,6-diaminopimeloyl-D-alanyl-D-alanine + UDP-N-acetyl-alpha-D-glucosamine = di-trans,octa-cis-undecaprenyl diphospho-[N-acetyl-alpha-D-glucosaminyl-(1-&gt;4)]-N-acetyl-alpha-D-muramoyl-L-alanyl-D-glutamyl-meso-2,6-diaminopimeloyl-D-alanyl-D-alanine + UDP + H(+)</text>
        <dbReference type="Rhea" id="RHEA:31227"/>
        <dbReference type="ChEBI" id="CHEBI:15378"/>
        <dbReference type="ChEBI" id="CHEBI:57705"/>
        <dbReference type="ChEBI" id="CHEBI:58223"/>
        <dbReference type="ChEBI" id="CHEBI:61387"/>
        <dbReference type="ChEBI" id="CHEBI:61388"/>
        <dbReference type="EC" id="2.4.1.227"/>
    </reaction>
</comment>
<evidence type="ECO:0000256" key="8">
    <source>
        <dbReference type="ARBA" id="ARBA00023306"/>
    </source>
</evidence>
<dbReference type="EC" id="2.4.1.227" evidence="10"/>
<dbReference type="STRING" id="1413210.U472_02720"/>
<dbReference type="Pfam" id="PF04101">
    <property type="entry name" value="Glyco_tran_28_C"/>
    <property type="match status" value="1"/>
</dbReference>
<evidence type="ECO:0000313" key="14">
    <source>
        <dbReference type="Proteomes" id="UP000219573"/>
    </source>
</evidence>
<dbReference type="PANTHER" id="PTHR21015:SF22">
    <property type="entry name" value="GLYCOSYLTRANSFERASE"/>
    <property type="match status" value="1"/>
</dbReference>
<feature type="binding site" evidence="10">
    <location>
        <position position="166"/>
    </location>
    <ligand>
        <name>UDP-N-acetyl-alpha-D-glucosamine</name>
        <dbReference type="ChEBI" id="CHEBI:57705"/>
    </ligand>
</feature>
<evidence type="ECO:0000313" key="13">
    <source>
        <dbReference type="EMBL" id="SNY27508.1"/>
    </source>
</evidence>
<organism evidence="13 14">
    <name type="scientific">Orenia metallireducens</name>
    <dbReference type="NCBI Taxonomy" id="1413210"/>
    <lineage>
        <taxon>Bacteria</taxon>
        <taxon>Bacillati</taxon>
        <taxon>Bacillota</taxon>
        <taxon>Clostridia</taxon>
        <taxon>Halanaerobiales</taxon>
        <taxon>Halobacteroidaceae</taxon>
        <taxon>Orenia</taxon>
    </lineage>
</organism>
<feature type="binding site" evidence="10">
    <location>
        <position position="196"/>
    </location>
    <ligand>
        <name>UDP-N-acetyl-alpha-D-glucosamine</name>
        <dbReference type="ChEBI" id="CHEBI:57705"/>
    </ligand>
</feature>
<dbReference type="GO" id="GO:0051991">
    <property type="term" value="F:UDP-N-acetyl-D-glucosamine:N-acetylmuramoyl-L-alanyl-D-glutamyl-meso-2,6-diaminopimelyl-D-alanyl-D-alanine-diphosphoundecaprenol 4-beta-N-acetylglucosaminlytransferase activity"/>
    <property type="evidence" value="ECO:0007669"/>
    <property type="project" value="RHEA"/>
</dbReference>
<evidence type="ECO:0000256" key="10">
    <source>
        <dbReference type="HAMAP-Rule" id="MF_00033"/>
    </source>
</evidence>
<feature type="domain" description="Glycosyltransferase family 28 N-terminal" evidence="11">
    <location>
        <begin position="3"/>
        <end position="142"/>
    </location>
</feature>
<keyword evidence="3 10" id="KW-0328">Glycosyltransferase</keyword>
<evidence type="ECO:0000256" key="6">
    <source>
        <dbReference type="ARBA" id="ARBA00022984"/>
    </source>
</evidence>
<dbReference type="InterPro" id="IPR004276">
    <property type="entry name" value="GlycoTrans_28_N"/>
</dbReference>
<keyword evidence="6 10" id="KW-0573">Peptidoglycan synthesis</keyword>
<evidence type="ECO:0000256" key="3">
    <source>
        <dbReference type="ARBA" id="ARBA00022676"/>
    </source>
</evidence>
<keyword evidence="7 10" id="KW-0472">Membrane</keyword>
<keyword evidence="1 10" id="KW-1003">Cell membrane</keyword>
<comment type="pathway">
    <text evidence="10">Cell wall biogenesis; peptidoglycan biosynthesis.</text>
</comment>
<accession>A0A285GVM1</accession>
<dbReference type="NCBIfam" id="TIGR01133">
    <property type="entry name" value="murG"/>
    <property type="match status" value="1"/>
</dbReference>
<dbReference type="GO" id="GO:0008360">
    <property type="term" value="P:regulation of cell shape"/>
    <property type="evidence" value="ECO:0007669"/>
    <property type="project" value="UniProtKB-KW"/>
</dbReference>
<comment type="similarity">
    <text evidence="10">Belongs to the glycosyltransferase 28 family. MurG subfamily.</text>
</comment>
<evidence type="ECO:0000256" key="7">
    <source>
        <dbReference type="ARBA" id="ARBA00023136"/>
    </source>
</evidence>
<evidence type="ECO:0000256" key="1">
    <source>
        <dbReference type="ARBA" id="ARBA00022475"/>
    </source>
</evidence>
<dbReference type="InterPro" id="IPR007235">
    <property type="entry name" value="Glyco_trans_28_C"/>
</dbReference>
<keyword evidence="2 10" id="KW-0132">Cell division</keyword>
<dbReference type="Pfam" id="PF03033">
    <property type="entry name" value="Glyco_transf_28"/>
    <property type="match status" value="1"/>
</dbReference>
<feature type="binding site" evidence="10">
    <location>
        <position position="124"/>
    </location>
    <ligand>
        <name>UDP-N-acetyl-alpha-D-glucosamine</name>
        <dbReference type="ChEBI" id="CHEBI:57705"/>
    </ligand>
</feature>
<dbReference type="OrthoDB" id="9808936at2"/>
<keyword evidence="5 10" id="KW-0133">Cell shape</keyword>
<dbReference type="GO" id="GO:0005886">
    <property type="term" value="C:plasma membrane"/>
    <property type="evidence" value="ECO:0007669"/>
    <property type="project" value="UniProtKB-SubCell"/>
</dbReference>
<comment type="subcellular location">
    <subcellularLocation>
        <location evidence="10">Cell membrane</location>
        <topology evidence="10">Peripheral membrane protein</topology>
        <orientation evidence="10">Cytoplasmic side</orientation>
    </subcellularLocation>
</comment>
<gene>
    <name evidence="10" type="primary">murG</name>
    <name evidence="13" type="ORF">SAMN06265827_11135</name>
</gene>
<sequence length="369" mass="40175">MKVLISGGGTGGHIYPGLAIARGLEEEFDDLEIIFVGTKQGLEADIVPKAGYDLKTISVQGLPRKLSLKLFKSILKTGVGLIEARRIVKNFKPDIVIGTGGYVCGPIVLAAALSKVPTLIHEQNAYPGITNKLLSRFVDRIALSNIDAKKYFKSKEKTILTGNPIRPEILKKDRSEALRDLGLAEDKKVILVFGGSRGARSINQAVIGLYPKIKRSNLQLLHITGKQDFDFVIEKANEMGIKDIERGNIMIKPYLYNMAAALAVANLVISRAGATGLAEITACGIPAILIPYPYAAENHQLHNAQSLEKKGAAKVILDDQLTTELLNEFINDLFTDQEELIEMADASKNLGQPEAIEKLINLIKDLLGV</sequence>
<name>A0A285GVM1_9FIRM</name>
<dbReference type="Gene3D" id="3.40.50.2000">
    <property type="entry name" value="Glycogen Phosphorylase B"/>
    <property type="match status" value="2"/>
</dbReference>
<dbReference type="Proteomes" id="UP000219573">
    <property type="component" value="Unassembled WGS sequence"/>
</dbReference>
<dbReference type="AlphaFoldDB" id="A0A285GVM1"/>
<evidence type="ECO:0000256" key="5">
    <source>
        <dbReference type="ARBA" id="ARBA00022960"/>
    </source>
</evidence>
<dbReference type="GO" id="GO:0071555">
    <property type="term" value="P:cell wall organization"/>
    <property type="evidence" value="ECO:0007669"/>
    <property type="project" value="UniProtKB-KW"/>
</dbReference>
<keyword evidence="4 10" id="KW-0808">Transferase</keyword>
<evidence type="ECO:0000259" key="11">
    <source>
        <dbReference type="Pfam" id="PF03033"/>
    </source>
</evidence>
<dbReference type="GO" id="GO:0005975">
    <property type="term" value="P:carbohydrate metabolic process"/>
    <property type="evidence" value="ECO:0007669"/>
    <property type="project" value="InterPro"/>
</dbReference>
<dbReference type="GO" id="GO:0051301">
    <property type="term" value="P:cell division"/>
    <property type="evidence" value="ECO:0007669"/>
    <property type="project" value="UniProtKB-KW"/>
</dbReference>
<evidence type="ECO:0000259" key="12">
    <source>
        <dbReference type="Pfam" id="PF04101"/>
    </source>
</evidence>
<dbReference type="EMBL" id="OBDZ01000011">
    <property type="protein sequence ID" value="SNY27508.1"/>
    <property type="molecule type" value="Genomic_DNA"/>
</dbReference>
<dbReference type="GO" id="GO:0050511">
    <property type="term" value="F:undecaprenyldiphospho-muramoylpentapeptide beta-N-acetylglucosaminyltransferase activity"/>
    <property type="evidence" value="ECO:0007669"/>
    <property type="project" value="UniProtKB-UniRule"/>
</dbReference>
<dbReference type="UniPathway" id="UPA00219"/>
<comment type="caution">
    <text evidence="10">Lacks conserved residue(s) required for the propagation of feature annotation.</text>
</comment>
<dbReference type="HAMAP" id="MF_00033">
    <property type="entry name" value="MurG"/>
    <property type="match status" value="1"/>
</dbReference>
<evidence type="ECO:0000256" key="9">
    <source>
        <dbReference type="ARBA" id="ARBA00023316"/>
    </source>
</evidence>
<dbReference type="SUPFAM" id="SSF53756">
    <property type="entry name" value="UDP-Glycosyltransferase/glycogen phosphorylase"/>
    <property type="match status" value="1"/>
</dbReference>
<keyword evidence="9 10" id="KW-0961">Cell wall biogenesis/degradation</keyword>
<proteinExistence type="inferred from homology"/>
<dbReference type="InterPro" id="IPR006009">
    <property type="entry name" value="GlcNAc_MurG"/>
</dbReference>
<dbReference type="RefSeq" id="WP_097017713.1">
    <property type="nucleotide sequence ID" value="NZ_OBDZ01000011.1"/>
</dbReference>
<reference evidence="14" key="1">
    <citation type="submission" date="2017-09" db="EMBL/GenBank/DDBJ databases">
        <authorList>
            <person name="Varghese N."/>
            <person name="Submissions S."/>
        </authorList>
    </citation>
    <scope>NUCLEOTIDE SEQUENCE [LARGE SCALE GENOMIC DNA]</scope>
    <source>
        <strain evidence="14">MSL47</strain>
    </source>
</reference>
<comment type="function">
    <text evidence="10">Cell wall formation. Catalyzes the transfer of a GlcNAc subunit on undecaprenyl-pyrophosphoryl-MurNAc-pentapeptide (lipid intermediate I) to form undecaprenyl-pyrophosphoryl-MurNAc-(pentapeptide)GlcNAc (lipid intermediate II).</text>
</comment>
<protein>
    <recommendedName>
        <fullName evidence="10">UDP-N-acetylglucosamine--N-acetylmuramyl-(pentapeptide) pyrophosphoryl-undecaprenol N-acetylglucosamine transferase</fullName>
        <ecNumber evidence="10">2.4.1.227</ecNumber>
    </recommendedName>
    <alternativeName>
        <fullName evidence="10">Undecaprenyl-PP-MurNAc-pentapeptide-UDPGlcNAc GlcNAc transferase</fullName>
    </alternativeName>
</protein>
<feature type="domain" description="Glycosyl transferase family 28 C-terminal" evidence="12">
    <location>
        <begin position="189"/>
        <end position="358"/>
    </location>
</feature>
<feature type="binding site" evidence="10">
    <location>
        <position position="300"/>
    </location>
    <ligand>
        <name>UDP-N-acetyl-alpha-D-glucosamine</name>
        <dbReference type="ChEBI" id="CHEBI:57705"/>
    </ligand>
</feature>